<keyword evidence="2" id="KW-1185">Reference proteome</keyword>
<evidence type="ECO:0000313" key="1">
    <source>
        <dbReference type="EMBL" id="KAG2215164.1"/>
    </source>
</evidence>
<sequence length="96" mass="10903">MQALDTTHHQDVRELQAILGLAEGLQFEFLVDCGVHVSIIPFYVIQQMRLEHAIRPTSRLVKFGSGEVQCPIGSISMNLMLSDELHVTHRYLVMKN</sequence>
<dbReference type="AlphaFoldDB" id="A0A8H7RQC9"/>
<organism evidence="1 2">
    <name type="scientific">Circinella minor</name>
    <dbReference type="NCBI Taxonomy" id="1195481"/>
    <lineage>
        <taxon>Eukaryota</taxon>
        <taxon>Fungi</taxon>
        <taxon>Fungi incertae sedis</taxon>
        <taxon>Mucoromycota</taxon>
        <taxon>Mucoromycotina</taxon>
        <taxon>Mucoromycetes</taxon>
        <taxon>Mucorales</taxon>
        <taxon>Lichtheimiaceae</taxon>
        <taxon>Circinella</taxon>
    </lineage>
</organism>
<protein>
    <submittedName>
        <fullName evidence="1">Uncharacterized protein</fullName>
    </submittedName>
</protein>
<dbReference type="EMBL" id="JAEPRB010000542">
    <property type="protein sequence ID" value="KAG2215164.1"/>
    <property type="molecule type" value="Genomic_DNA"/>
</dbReference>
<reference evidence="1 2" key="1">
    <citation type="submission" date="2020-12" db="EMBL/GenBank/DDBJ databases">
        <title>Metabolic potential, ecology and presence of endohyphal bacteria is reflected in genomic diversity of Mucoromycotina.</title>
        <authorList>
            <person name="Muszewska A."/>
            <person name="Okrasinska A."/>
            <person name="Steczkiewicz K."/>
            <person name="Drgas O."/>
            <person name="Orlowska M."/>
            <person name="Perlinska-Lenart U."/>
            <person name="Aleksandrzak-Piekarczyk T."/>
            <person name="Szatraj K."/>
            <person name="Zielenkiewicz U."/>
            <person name="Pilsyk S."/>
            <person name="Malc E."/>
            <person name="Mieczkowski P."/>
            <person name="Kruszewska J.S."/>
            <person name="Biernat P."/>
            <person name="Pawlowska J."/>
        </authorList>
    </citation>
    <scope>NUCLEOTIDE SEQUENCE [LARGE SCALE GENOMIC DNA]</scope>
    <source>
        <strain evidence="1 2">CBS 142.35</strain>
    </source>
</reference>
<comment type="caution">
    <text evidence="1">The sequence shown here is derived from an EMBL/GenBank/DDBJ whole genome shotgun (WGS) entry which is preliminary data.</text>
</comment>
<proteinExistence type="predicted"/>
<dbReference type="OrthoDB" id="2290034at2759"/>
<name>A0A8H7RQC9_9FUNG</name>
<evidence type="ECO:0000313" key="2">
    <source>
        <dbReference type="Proteomes" id="UP000646827"/>
    </source>
</evidence>
<gene>
    <name evidence="1" type="ORF">INT45_010715</name>
</gene>
<accession>A0A8H7RQC9</accession>
<dbReference type="Proteomes" id="UP000646827">
    <property type="component" value="Unassembled WGS sequence"/>
</dbReference>